<dbReference type="AlphaFoldDB" id="A0A093UQ84"/>
<dbReference type="EMBL" id="JPOX01000044">
    <property type="protein sequence ID" value="KFX42437.1"/>
    <property type="molecule type" value="Genomic_DNA"/>
</dbReference>
<reference evidence="1" key="2">
    <citation type="journal article" date="2014" name="PLoS Genet.">
        <title>Signature gene expression reveals novel clues to the molecular mechanisms of dimorphic transition in Penicillium marneffei.</title>
        <authorList>
            <person name="Yang E."/>
            <person name="Wang G."/>
            <person name="Cai J."/>
            <person name="Woo P.C."/>
            <person name="Lau S.K."/>
            <person name="Yuen K.-Y."/>
            <person name="Chow W.-N."/>
            <person name="Lin X."/>
        </authorList>
    </citation>
    <scope>NUCLEOTIDE SEQUENCE</scope>
    <source>
        <strain evidence="1">PM1</strain>
    </source>
</reference>
<organism evidence="1">
    <name type="scientific">Talaromyces marneffei PM1</name>
    <dbReference type="NCBI Taxonomy" id="1077442"/>
    <lineage>
        <taxon>Eukaryota</taxon>
        <taxon>Fungi</taxon>
        <taxon>Dikarya</taxon>
        <taxon>Ascomycota</taxon>
        <taxon>Pezizomycotina</taxon>
        <taxon>Eurotiomycetes</taxon>
        <taxon>Eurotiomycetidae</taxon>
        <taxon>Eurotiales</taxon>
        <taxon>Trichocomaceae</taxon>
        <taxon>Talaromyces</taxon>
        <taxon>Talaromyces sect. Talaromyces</taxon>
    </lineage>
</organism>
<name>A0A093UQ84_TALMA</name>
<dbReference type="InterPro" id="IPR036249">
    <property type="entry name" value="Thioredoxin-like_sf"/>
</dbReference>
<dbReference type="SUPFAM" id="SSF52833">
    <property type="entry name" value="Thioredoxin-like"/>
    <property type="match status" value="1"/>
</dbReference>
<dbReference type="PANTHER" id="PTHR36057:SF1">
    <property type="entry name" value="LIPOPROTEIN LIPID ATTACHMENT SITE-LIKE PROTEIN, PUTATIVE (DUF1223)-RELATED"/>
    <property type="match status" value="1"/>
</dbReference>
<dbReference type="Pfam" id="PF06764">
    <property type="entry name" value="DUF1223"/>
    <property type="match status" value="1"/>
</dbReference>
<comment type="caution">
    <text evidence="1">The sequence shown here is derived from an EMBL/GenBank/DDBJ whole genome shotgun (WGS) entry which is preliminary data.</text>
</comment>
<accession>A0A093UQ84</accession>
<dbReference type="PANTHER" id="PTHR36057">
    <property type="match status" value="1"/>
</dbReference>
<protein>
    <submittedName>
        <fullName evidence="1">Uncharacterized protein</fullName>
    </submittedName>
</protein>
<dbReference type="eggNOG" id="ENOG502QQGJ">
    <property type="taxonomic scope" value="Eukaryota"/>
</dbReference>
<dbReference type="InterPro" id="IPR010634">
    <property type="entry name" value="DUF1223"/>
</dbReference>
<dbReference type="HOGENOM" id="CLU_065609_2_0_1"/>
<proteinExistence type="predicted"/>
<evidence type="ECO:0000313" key="1">
    <source>
        <dbReference type="EMBL" id="KFX42437.1"/>
    </source>
</evidence>
<reference key="1">
    <citation type="journal article" date="2014" name="PLoS Genet.">
        <title>Signature Gene Expression Reveals Novel Clues to the Molecular Mechanisms of Dimorphic Transition in Penicillium marneffei.</title>
        <authorList>
            <person name="Yang E."/>
            <person name="Wang G."/>
            <person name="Cai J."/>
            <person name="Woo P.C."/>
            <person name="Lau S.K."/>
            <person name="Yuen K.-Y."/>
            <person name="Chow W.-N."/>
            <person name="Lin X."/>
        </authorList>
    </citation>
    <scope>NUCLEOTIDE SEQUENCE [LARGE SCALE GENOMIC DNA]</scope>
    <source>
        <strain>PM1</strain>
    </source>
</reference>
<sequence length="253" mass="28551">MAAVIKRIFRRKNKAPLACSILMLDDADHVHTNACFLDVQPLAVVELFQSQGCKSCVVNVPKIHEAVQNPNVILLTYNVTHFDRAEWQDTFASKQWDSRQRAYVTKWGRNSIFTPQVIVDGTTDGTGETVDQVMDLVQRARQMRSQQNWNILLDSNDTELRIDTDLFETKPHDIILCYYEPKPQVVKIGKGVNKGKKLTHQNVVRMVSKIGEWRGGNLTITLPSLVEARDRGYSILGIVQEPSGGRILAAHSL</sequence>
<gene>
    <name evidence="1" type="ORF">GQ26_0440150</name>
</gene>